<dbReference type="GO" id="GO:0004844">
    <property type="term" value="F:uracil DNA N-glycosylase activity"/>
    <property type="evidence" value="ECO:0007669"/>
    <property type="project" value="UniProtKB-UniRule"/>
</dbReference>
<comment type="subcellular location">
    <subcellularLocation>
        <location evidence="9">Cytoplasm</location>
    </subcellularLocation>
</comment>
<dbReference type="PANTHER" id="PTHR11264">
    <property type="entry name" value="URACIL-DNA GLYCOSYLASE"/>
    <property type="match status" value="1"/>
</dbReference>
<dbReference type="FunFam" id="3.40.470.10:FF:000001">
    <property type="entry name" value="Uracil-DNA glycosylase"/>
    <property type="match status" value="1"/>
</dbReference>
<dbReference type="EMBL" id="JPMD01000019">
    <property type="protein sequence ID" value="KEZ86707.1"/>
    <property type="molecule type" value="Genomic_DNA"/>
</dbReference>
<evidence type="ECO:0000256" key="7">
    <source>
        <dbReference type="ARBA" id="ARBA00022801"/>
    </source>
</evidence>
<comment type="similarity">
    <text evidence="3 9 11">Belongs to the uracil-DNA glycosylase (UDG) superfamily. UNG family.</text>
</comment>
<feature type="domain" description="Uracil-DNA glycosylase-like" evidence="12">
    <location>
        <begin position="49"/>
        <end position="209"/>
    </location>
</feature>
<comment type="caution">
    <text evidence="13">The sequence shown here is derived from an EMBL/GenBank/DDBJ whole genome shotgun (WGS) entry which is preliminary data.</text>
</comment>
<dbReference type="SUPFAM" id="SSF52141">
    <property type="entry name" value="Uracil-DNA glycosylase-like"/>
    <property type="match status" value="1"/>
</dbReference>
<dbReference type="InterPro" id="IPR002043">
    <property type="entry name" value="UDG_fam1"/>
</dbReference>
<dbReference type="NCBIfam" id="NF003592">
    <property type="entry name" value="PRK05254.1-5"/>
    <property type="match status" value="1"/>
</dbReference>
<dbReference type="EC" id="3.2.2.27" evidence="4 9"/>
<dbReference type="PANTHER" id="PTHR11264:SF0">
    <property type="entry name" value="URACIL-DNA GLYCOSYLASE"/>
    <property type="match status" value="1"/>
</dbReference>
<keyword evidence="8 9" id="KW-0234">DNA repair</keyword>
<evidence type="ECO:0000313" key="13">
    <source>
        <dbReference type="EMBL" id="KEZ86707.1"/>
    </source>
</evidence>
<evidence type="ECO:0000256" key="9">
    <source>
        <dbReference type="HAMAP-Rule" id="MF_00148"/>
    </source>
</evidence>
<dbReference type="NCBIfam" id="NF003591">
    <property type="entry name" value="PRK05254.1-4"/>
    <property type="match status" value="1"/>
</dbReference>
<keyword evidence="6 9" id="KW-0227">DNA damage</keyword>
<dbReference type="NCBIfam" id="NF003588">
    <property type="entry name" value="PRK05254.1-1"/>
    <property type="match status" value="1"/>
</dbReference>
<dbReference type="STRING" id="318464.IO99_08775"/>
<evidence type="ECO:0000259" key="12">
    <source>
        <dbReference type="SMART" id="SM00986"/>
    </source>
</evidence>
<evidence type="ECO:0000256" key="10">
    <source>
        <dbReference type="PROSITE-ProRule" id="PRU10072"/>
    </source>
</evidence>
<keyword evidence="7 9" id="KW-0378">Hydrolase</keyword>
<dbReference type="HAMAP" id="MF_00148">
    <property type="entry name" value="UDG"/>
    <property type="match status" value="1"/>
</dbReference>
<dbReference type="SMART" id="SM00986">
    <property type="entry name" value="UDG"/>
    <property type="match status" value="1"/>
</dbReference>
<dbReference type="AlphaFoldDB" id="A0A084JCM3"/>
<evidence type="ECO:0000256" key="1">
    <source>
        <dbReference type="ARBA" id="ARBA00001400"/>
    </source>
</evidence>
<comment type="function">
    <text evidence="2 9 11">Excises uracil residues from the DNA which can arise as a result of misincorporation of dUMP residues by DNA polymerase or due to deamination of cytosine.</text>
</comment>
<keyword evidence="9" id="KW-0963">Cytoplasm</keyword>
<evidence type="ECO:0000256" key="8">
    <source>
        <dbReference type="ARBA" id="ARBA00023204"/>
    </source>
</evidence>
<dbReference type="GO" id="GO:0005737">
    <property type="term" value="C:cytoplasm"/>
    <property type="evidence" value="ECO:0007669"/>
    <property type="project" value="UniProtKB-SubCell"/>
</dbReference>
<dbReference type="PROSITE" id="PS00130">
    <property type="entry name" value="U_DNA_GLYCOSYLASE"/>
    <property type="match status" value="1"/>
</dbReference>
<gene>
    <name evidence="9" type="primary">ung</name>
    <name evidence="13" type="ORF">IO99_08775</name>
</gene>
<dbReference type="SMART" id="SM00987">
    <property type="entry name" value="UreE_C"/>
    <property type="match status" value="1"/>
</dbReference>
<name>A0A084JCM3_9CLOT</name>
<organism evidence="13 14">
    <name type="scientific">Clostridium sulfidigenes</name>
    <dbReference type="NCBI Taxonomy" id="318464"/>
    <lineage>
        <taxon>Bacteria</taxon>
        <taxon>Bacillati</taxon>
        <taxon>Bacillota</taxon>
        <taxon>Clostridia</taxon>
        <taxon>Eubacteriales</taxon>
        <taxon>Clostridiaceae</taxon>
        <taxon>Clostridium</taxon>
    </lineage>
</organism>
<dbReference type="NCBIfam" id="NF003589">
    <property type="entry name" value="PRK05254.1-2"/>
    <property type="match status" value="1"/>
</dbReference>
<dbReference type="Proteomes" id="UP000028542">
    <property type="component" value="Unassembled WGS sequence"/>
</dbReference>
<dbReference type="Gene3D" id="3.40.470.10">
    <property type="entry name" value="Uracil-DNA glycosylase-like domain"/>
    <property type="match status" value="1"/>
</dbReference>
<evidence type="ECO:0000256" key="3">
    <source>
        <dbReference type="ARBA" id="ARBA00008184"/>
    </source>
</evidence>
<dbReference type="InterPro" id="IPR018085">
    <property type="entry name" value="Ura-DNA_Glyclase_AS"/>
</dbReference>
<protein>
    <recommendedName>
        <fullName evidence="5 9">Uracil-DNA glycosylase</fullName>
        <shortName evidence="9">UDG</shortName>
        <ecNumber evidence="4 9">3.2.2.27</ecNumber>
    </recommendedName>
</protein>
<dbReference type="InterPro" id="IPR005122">
    <property type="entry name" value="Uracil-DNA_glycosylase-like"/>
</dbReference>
<evidence type="ECO:0000313" key="14">
    <source>
        <dbReference type="Proteomes" id="UP000028542"/>
    </source>
</evidence>
<dbReference type="eggNOG" id="COG0692">
    <property type="taxonomic scope" value="Bacteria"/>
</dbReference>
<dbReference type="GO" id="GO:0097510">
    <property type="term" value="P:base-excision repair, AP site formation via deaminated base removal"/>
    <property type="evidence" value="ECO:0007669"/>
    <property type="project" value="TreeGrafter"/>
</dbReference>
<dbReference type="NCBIfam" id="TIGR00628">
    <property type="entry name" value="ung"/>
    <property type="match status" value="1"/>
</dbReference>
<accession>A0A084JCM3</accession>
<evidence type="ECO:0000256" key="2">
    <source>
        <dbReference type="ARBA" id="ARBA00002631"/>
    </source>
</evidence>
<evidence type="ECO:0000256" key="4">
    <source>
        <dbReference type="ARBA" id="ARBA00012030"/>
    </source>
</evidence>
<dbReference type="Pfam" id="PF03167">
    <property type="entry name" value="UDG"/>
    <property type="match status" value="1"/>
</dbReference>
<sequence>MVNIGNSWDEKLKGEFDKPYYIKLRQFLISEYKTGNVFPDMNNIFNALKFTSYEDVKVVILGQDPYHGAGQAHGLSFSVQPGVRIPPSLLNMYKELKSDLECYIPNNGYLVPWAKQGVLLLNAVLTVREGEANSHKNKGWECFTDRIITLLNEREKPIVFLLWGNNAKEKMKFITNPNHYILTSVHPSPLSATRGFMGCKHFSKTNDILKSLEQKEIDWQIPNINS</sequence>
<proteinExistence type="inferred from homology"/>
<dbReference type="InterPro" id="IPR036895">
    <property type="entry name" value="Uracil-DNA_glycosylase-like_sf"/>
</dbReference>
<evidence type="ECO:0000256" key="5">
    <source>
        <dbReference type="ARBA" id="ARBA00018429"/>
    </source>
</evidence>
<reference evidence="13 14" key="1">
    <citation type="submission" date="2014-07" db="EMBL/GenBank/DDBJ databases">
        <title>Draft genome of Clostridium sulfidigenes 113A isolated from sediments associated with methane hydrate from Krishna Godavari basin.</title>
        <authorList>
            <person name="Honkalas V.S."/>
            <person name="Dabir A.P."/>
            <person name="Arora P."/>
            <person name="Dhakephalkar P.K."/>
        </authorList>
    </citation>
    <scope>NUCLEOTIDE SEQUENCE [LARGE SCALE GENOMIC DNA]</scope>
    <source>
        <strain evidence="13 14">113A</strain>
    </source>
</reference>
<feature type="active site" description="Proton acceptor" evidence="9 10">
    <location>
        <position position="64"/>
    </location>
</feature>
<dbReference type="CDD" id="cd10027">
    <property type="entry name" value="UDG-F1-like"/>
    <property type="match status" value="1"/>
</dbReference>
<evidence type="ECO:0000256" key="11">
    <source>
        <dbReference type="RuleBase" id="RU003780"/>
    </source>
</evidence>
<comment type="catalytic activity">
    <reaction evidence="1 9 11">
        <text>Hydrolyzes single-stranded DNA or mismatched double-stranded DNA and polynucleotides, releasing free uracil.</text>
        <dbReference type="EC" id="3.2.2.27"/>
    </reaction>
</comment>
<keyword evidence="14" id="KW-1185">Reference proteome</keyword>
<dbReference type="RefSeq" id="WP_035132347.1">
    <property type="nucleotide sequence ID" value="NZ_JPMD01000019.1"/>
</dbReference>
<evidence type="ECO:0000256" key="6">
    <source>
        <dbReference type="ARBA" id="ARBA00022763"/>
    </source>
</evidence>